<dbReference type="SUPFAM" id="SSF54919">
    <property type="entry name" value="Nucleoside diphosphate kinase, NDK"/>
    <property type="match status" value="1"/>
</dbReference>
<dbReference type="InterPro" id="IPR036850">
    <property type="entry name" value="NDK-like_dom_sf"/>
</dbReference>
<keyword evidence="3" id="KW-0808">Transferase</keyword>
<comment type="caution">
    <text evidence="10">The sequence shown here is derived from an EMBL/GenBank/DDBJ whole genome shotgun (WGS) entry which is preliminary data.</text>
</comment>
<evidence type="ECO:0000256" key="7">
    <source>
        <dbReference type="PROSITE-ProRule" id="PRU00706"/>
    </source>
</evidence>
<protein>
    <recommendedName>
        <fullName evidence="2">Nucleoside diphosphate kinase</fullName>
    </recommendedName>
</protein>
<evidence type="ECO:0000256" key="5">
    <source>
        <dbReference type="ARBA" id="ARBA00022777"/>
    </source>
</evidence>
<feature type="region of interest" description="Disordered" evidence="8">
    <location>
        <begin position="414"/>
        <end position="443"/>
    </location>
</feature>
<dbReference type="GO" id="GO:0016301">
    <property type="term" value="F:kinase activity"/>
    <property type="evidence" value="ECO:0007669"/>
    <property type="project" value="UniProtKB-KW"/>
</dbReference>
<evidence type="ECO:0000313" key="11">
    <source>
        <dbReference type="Proteomes" id="UP001203297"/>
    </source>
</evidence>
<dbReference type="SMART" id="SM00562">
    <property type="entry name" value="NDK"/>
    <property type="match status" value="1"/>
</dbReference>
<feature type="domain" description="Nucleoside diphosphate kinase-like" evidence="9">
    <location>
        <begin position="39"/>
        <end position="170"/>
    </location>
</feature>
<dbReference type="PROSITE" id="PS51374">
    <property type="entry name" value="NDPK_LIKE"/>
    <property type="match status" value="1"/>
</dbReference>
<evidence type="ECO:0000256" key="3">
    <source>
        <dbReference type="ARBA" id="ARBA00022679"/>
    </source>
</evidence>
<dbReference type="PANTHER" id="PTHR46161:SF3">
    <property type="entry name" value="NUCLEOSIDE DIPHOSPHATE KINASE DDB_G0292928-RELATED"/>
    <property type="match status" value="1"/>
</dbReference>
<accession>A0AAD4QKS5</accession>
<evidence type="ECO:0000256" key="4">
    <source>
        <dbReference type="ARBA" id="ARBA00022741"/>
    </source>
</evidence>
<gene>
    <name evidence="10" type="ORF">B0F90DRAFT_1940091</name>
</gene>
<dbReference type="Pfam" id="PF00334">
    <property type="entry name" value="NDK"/>
    <property type="match status" value="1"/>
</dbReference>
<sequence length="499" mass="53836">MLLSDQHGNVSVASHHHDALDSSSTTPTLTPTPIPASPSTRTVAIIKPHALKHRFEIEQRITEAKFEIVKERQIEIDVETDPDTLFELFGEDARSFAEGPVWVYILERRRAIEVWNTIMGDVDPQVSRELSPSSLRALYGVSKELNAVMGSPDKETAEIQIASLFVSSPPFHTSDLPDLEYSTDDDTDRGERPLTNRRSLSSSLLSSPSSSSSSHPRVHLSTTSTHSTTGSSSNIATPTTRTSPRTPFKARQIPLSHISPTILPRTTRAASLRAGVAPVKNERDRGPRTPPSKEALQKMFANVPGHKRTESIAVASTLAPVVAPRMTRAASLRISGATPPKLVRPKPIITLAQAKAKAAEEERAALALKEAQARTFAGVPGHKRRGSISVPSTAPPIMAPRQNRSAILRASKETTAPPTSFQFKLPVSASPPSRPASAQGGDLNLRSARRSLSRTSNVGGDGVIVTPPKPRLICLQAPATEPRQNRSAMLRMAKIANGV</sequence>
<proteinExistence type="inferred from homology"/>
<evidence type="ECO:0000256" key="8">
    <source>
        <dbReference type="SAM" id="MobiDB-lite"/>
    </source>
</evidence>
<dbReference type="Gene3D" id="3.30.70.141">
    <property type="entry name" value="Nucleoside diphosphate kinase-like domain"/>
    <property type="match status" value="1"/>
</dbReference>
<keyword evidence="4" id="KW-0547">Nucleotide-binding</keyword>
<keyword evidence="6" id="KW-0067">ATP-binding</keyword>
<dbReference type="EMBL" id="WTXG01000063">
    <property type="protein sequence ID" value="KAI0295072.1"/>
    <property type="molecule type" value="Genomic_DNA"/>
</dbReference>
<dbReference type="PANTHER" id="PTHR46161">
    <property type="entry name" value="NUCLEOSIDE DIPHOSPHATE KINASE"/>
    <property type="match status" value="1"/>
</dbReference>
<comment type="caution">
    <text evidence="7">Lacks conserved residue(s) required for the propagation of feature annotation.</text>
</comment>
<comment type="similarity">
    <text evidence="1 7">Belongs to the NDK family.</text>
</comment>
<feature type="compositionally biased region" description="Low complexity" evidence="8">
    <location>
        <begin position="426"/>
        <end position="443"/>
    </location>
</feature>
<reference evidence="10" key="1">
    <citation type="journal article" date="2022" name="New Phytol.">
        <title>Evolutionary transition to the ectomycorrhizal habit in the genomes of a hyperdiverse lineage of mushroom-forming fungi.</title>
        <authorList>
            <person name="Looney B."/>
            <person name="Miyauchi S."/>
            <person name="Morin E."/>
            <person name="Drula E."/>
            <person name="Courty P.E."/>
            <person name="Kohler A."/>
            <person name="Kuo A."/>
            <person name="LaButti K."/>
            <person name="Pangilinan J."/>
            <person name="Lipzen A."/>
            <person name="Riley R."/>
            <person name="Andreopoulos W."/>
            <person name="He G."/>
            <person name="Johnson J."/>
            <person name="Nolan M."/>
            <person name="Tritt A."/>
            <person name="Barry K.W."/>
            <person name="Grigoriev I.V."/>
            <person name="Nagy L.G."/>
            <person name="Hibbett D."/>
            <person name="Henrissat B."/>
            <person name="Matheny P.B."/>
            <person name="Labbe J."/>
            <person name="Martin F.M."/>
        </authorList>
    </citation>
    <scope>NUCLEOTIDE SEQUENCE</scope>
    <source>
        <strain evidence="10">BPL690</strain>
    </source>
</reference>
<keyword evidence="5" id="KW-0418">Kinase</keyword>
<name>A0AAD4QKS5_9AGAM</name>
<evidence type="ECO:0000256" key="2">
    <source>
        <dbReference type="ARBA" id="ARBA00017632"/>
    </source>
</evidence>
<evidence type="ECO:0000256" key="6">
    <source>
        <dbReference type="ARBA" id="ARBA00022840"/>
    </source>
</evidence>
<feature type="compositionally biased region" description="Acidic residues" evidence="8">
    <location>
        <begin position="177"/>
        <end position="188"/>
    </location>
</feature>
<organism evidence="10 11">
    <name type="scientific">Multifurca ochricompacta</name>
    <dbReference type="NCBI Taxonomy" id="376703"/>
    <lineage>
        <taxon>Eukaryota</taxon>
        <taxon>Fungi</taxon>
        <taxon>Dikarya</taxon>
        <taxon>Basidiomycota</taxon>
        <taxon>Agaricomycotina</taxon>
        <taxon>Agaricomycetes</taxon>
        <taxon>Russulales</taxon>
        <taxon>Russulaceae</taxon>
        <taxon>Multifurca</taxon>
    </lineage>
</organism>
<dbReference type="GO" id="GO:0005524">
    <property type="term" value="F:ATP binding"/>
    <property type="evidence" value="ECO:0007669"/>
    <property type="project" value="UniProtKB-KW"/>
</dbReference>
<evidence type="ECO:0000259" key="9">
    <source>
        <dbReference type="SMART" id="SM00562"/>
    </source>
</evidence>
<evidence type="ECO:0000256" key="1">
    <source>
        <dbReference type="ARBA" id="ARBA00008142"/>
    </source>
</evidence>
<dbReference type="InterPro" id="IPR034907">
    <property type="entry name" value="NDK-like_dom"/>
</dbReference>
<dbReference type="Proteomes" id="UP001203297">
    <property type="component" value="Unassembled WGS sequence"/>
</dbReference>
<evidence type="ECO:0000313" key="10">
    <source>
        <dbReference type="EMBL" id="KAI0295072.1"/>
    </source>
</evidence>
<feature type="compositionally biased region" description="Low complexity" evidence="8">
    <location>
        <begin position="221"/>
        <end position="247"/>
    </location>
</feature>
<keyword evidence="11" id="KW-1185">Reference proteome</keyword>
<dbReference type="AlphaFoldDB" id="A0AAD4QKS5"/>
<feature type="region of interest" description="Disordered" evidence="8">
    <location>
        <begin position="175"/>
        <end position="254"/>
    </location>
</feature>
<feature type="compositionally biased region" description="Low complexity" evidence="8">
    <location>
        <begin position="199"/>
        <end position="214"/>
    </location>
</feature>
<feature type="region of interest" description="Disordered" evidence="8">
    <location>
        <begin position="378"/>
        <end position="402"/>
    </location>
</feature>
<feature type="region of interest" description="Disordered" evidence="8">
    <location>
        <begin position="13"/>
        <end position="40"/>
    </location>
</feature>